<dbReference type="Pfam" id="PF01545">
    <property type="entry name" value="Cation_efflux"/>
    <property type="match status" value="1"/>
</dbReference>
<dbReference type="Gene3D" id="1.20.1510.10">
    <property type="entry name" value="Cation efflux protein transmembrane domain"/>
    <property type="match status" value="1"/>
</dbReference>
<dbReference type="EMBL" id="JAATEJ010000017">
    <property type="protein sequence ID" value="NJP45772.1"/>
    <property type="molecule type" value="Genomic_DNA"/>
</dbReference>
<evidence type="ECO:0000256" key="1">
    <source>
        <dbReference type="ARBA" id="ARBA00004141"/>
    </source>
</evidence>
<evidence type="ECO:0000256" key="6">
    <source>
        <dbReference type="SAM" id="MobiDB-lite"/>
    </source>
</evidence>
<reference evidence="9 10" key="1">
    <citation type="submission" date="2020-03" db="EMBL/GenBank/DDBJ databases">
        <title>WGS of actinomycetes isolated from Thailand.</title>
        <authorList>
            <person name="Thawai C."/>
        </authorList>
    </citation>
    <scope>NUCLEOTIDE SEQUENCE [LARGE SCALE GENOMIC DNA]</scope>
    <source>
        <strain evidence="9 10">PRB2-1</strain>
    </source>
</reference>
<feature type="transmembrane region" description="Helical" evidence="7">
    <location>
        <begin position="215"/>
        <end position="233"/>
    </location>
</feature>
<dbReference type="InterPro" id="IPR040177">
    <property type="entry name" value="SLC30A9"/>
</dbReference>
<evidence type="ECO:0000256" key="2">
    <source>
        <dbReference type="ARBA" id="ARBA00022448"/>
    </source>
</evidence>
<dbReference type="InterPro" id="IPR058533">
    <property type="entry name" value="Cation_efflux_TM"/>
</dbReference>
<feature type="transmembrane region" description="Helical" evidence="7">
    <location>
        <begin position="136"/>
        <end position="155"/>
    </location>
</feature>
<dbReference type="SUPFAM" id="SSF161111">
    <property type="entry name" value="Cation efflux protein transmembrane domain-like"/>
    <property type="match status" value="1"/>
</dbReference>
<dbReference type="RefSeq" id="WP_167984639.1">
    <property type="nucleotide sequence ID" value="NZ_JAATEJ010000017.1"/>
</dbReference>
<organism evidence="9 10">
    <name type="scientific">Actinacidiphila epipremni</name>
    <dbReference type="NCBI Taxonomy" id="2053013"/>
    <lineage>
        <taxon>Bacteria</taxon>
        <taxon>Bacillati</taxon>
        <taxon>Actinomycetota</taxon>
        <taxon>Actinomycetes</taxon>
        <taxon>Kitasatosporales</taxon>
        <taxon>Streptomycetaceae</taxon>
        <taxon>Actinacidiphila</taxon>
    </lineage>
</organism>
<dbReference type="NCBIfam" id="TIGR01297">
    <property type="entry name" value="CDF"/>
    <property type="match status" value="1"/>
</dbReference>
<evidence type="ECO:0000256" key="4">
    <source>
        <dbReference type="ARBA" id="ARBA00022989"/>
    </source>
</evidence>
<keyword evidence="2" id="KW-0813">Transport</keyword>
<feature type="transmembrane region" description="Helical" evidence="7">
    <location>
        <begin position="184"/>
        <end position="203"/>
    </location>
</feature>
<proteinExistence type="predicted"/>
<comment type="subcellular location">
    <subcellularLocation>
        <location evidence="1">Membrane</location>
        <topology evidence="1">Multi-pass membrane protein</topology>
    </subcellularLocation>
</comment>
<dbReference type="InterPro" id="IPR027469">
    <property type="entry name" value="Cation_efflux_TMD_sf"/>
</dbReference>
<evidence type="ECO:0000256" key="5">
    <source>
        <dbReference type="ARBA" id="ARBA00023136"/>
    </source>
</evidence>
<dbReference type="PANTHER" id="PTHR13414">
    <property type="entry name" value="HUEL-CATION TRANSPORTER"/>
    <property type="match status" value="1"/>
</dbReference>
<feature type="transmembrane region" description="Helical" evidence="7">
    <location>
        <begin position="96"/>
        <end position="116"/>
    </location>
</feature>
<keyword evidence="10" id="KW-1185">Reference proteome</keyword>
<comment type="caution">
    <text evidence="9">The sequence shown here is derived from an EMBL/GenBank/DDBJ whole genome shotgun (WGS) entry which is preliminary data.</text>
</comment>
<evidence type="ECO:0000256" key="3">
    <source>
        <dbReference type="ARBA" id="ARBA00022692"/>
    </source>
</evidence>
<dbReference type="InterPro" id="IPR002524">
    <property type="entry name" value="Cation_efflux"/>
</dbReference>
<evidence type="ECO:0000313" key="10">
    <source>
        <dbReference type="Proteomes" id="UP000734511"/>
    </source>
</evidence>
<keyword evidence="5 7" id="KW-0472">Membrane</keyword>
<gene>
    <name evidence="9" type="ORF">HCN08_20530</name>
</gene>
<feature type="region of interest" description="Disordered" evidence="6">
    <location>
        <begin position="333"/>
        <end position="352"/>
    </location>
</feature>
<keyword evidence="4 7" id="KW-1133">Transmembrane helix</keyword>
<feature type="region of interest" description="Disordered" evidence="6">
    <location>
        <begin position="1"/>
        <end position="21"/>
    </location>
</feature>
<name>A0ABX0ZSJ7_9ACTN</name>
<dbReference type="Proteomes" id="UP000734511">
    <property type="component" value="Unassembled WGS sequence"/>
</dbReference>
<protein>
    <submittedName>
        <fullName evidence="9">Cation diffusion facilitator family transporter</fullName>
    </submittedName>
</protein>
<evidence type="ECO:0000259" key="8">
    <source>
        <dbReference type="Pfam" id="PF01545"/>
    </source>
</evidence>
<evidence type="ECO:0000256" key="7">
    <source>
        <dbReference type="SAM" id="Phobius"/>
    </source>
</evidence>
<feature type="domain" description="Cation efflux protein transmembrane" evidence="8">
    <location>
        <begin position="29"/>
        <end position="240"/>
    </location>
</feature>
<dbReference type="PANTHER" id="PTHR13414:SF9">
    <property type="entry name" value="PROTON-COUPLED ZINC ANTIPORTER SLC30A9, MITOCHONDRIAL"/>
    <property type="match status" value="1"/>
</dbReference>
<keyword evidence="3 7" id="KW-0812">Transmembrane</keyword>
<accession>A0ABX0ZSJ7</accession>
<evidence type="ECO:0000313" key="9">
    <source>
        <dbReference type="EMBL" id="NJP45772.1"/>
    </source>
</evidence>
<sequence length="352" mass="37597">MTKGRSGPAADGGTAGAKKGDDGETTGTVLIALLANVVITLAKAVTGALTASPALLAEAAHSVADTLNEIFLLASVRRSRRRADARHPFGYGKERFFWALLAAVGIFVTGGCFSFYQGVHAWITPEKQSTTEFVATYAVLGVSLVAEGSSLLRAVRHLKGRARAHGRTLVREVARSEDPTVRTVFAEDATAVLGVLLAAGGVLGHQLSGSQRWEAGAAFAIAVLLVLVAYGLGRAARDQLVGQAVDPRQQQEAYGILAEQPEIDTVTALLTMRLGVDTALLAARVDLREGIDSERVEEVSVRIKDELRRRCPAFDEIFLDIVDADSAERARARERRQAVDRAVARQDEADDS</sequence>